<sequence length="63" mass="7468">MEELYCLKHQRCDVKFEILVSFRFLLLKIARCSQSQERQAHGRVAQLHQSSTHYPLCQCRTVC</sequence>
<evidence type="ECO:0000313" key="1">
    <source>
        <dbReference type="EMBL" id="KRY93209.1"/>
    </source>
</evidence>
<dbReference type="Proteomes" id="UP000054995">
    <property type="component" value="Unassembled WGS sequence"/>
</dbReference>
<proteinExistence type="predicted"/>
<name>A0A0V1G4K3_TRIPS</name>
<dbReference type="EMBL" id="JYDT01000003">
    <property type="protein sequence ID" value="KRY93209.1"/>
    <property type="molecule type" value="Genomic_DNA"/>
</dbReference>
<keyword evidence="2" id="KW-1185">Reference proteome</keyword>
<gene>
    <name evidence="1" type="ORF">T4D_11021</name>
</gene>
<protein>
    <submittedName>
        <fullName evidence="1">Uncharacterized protein</fullName>
    </submittedName>
</protein>
<dbReference type="AlphaFoldDB" id="A0A0V1G4K3"/>
<comment type="caution">
    <text evidence="1">The sequence shown here is derived from an EMBL/GenBank/DDBJ whole genome shotgun (WGS) entry which is preliminary data.</text>
</comment>
<reference evidence="1 2" key="1">
    <citation type="submission" date="2015-01" db="EMBL/GenBank/DDBJ databases">
        <title>Evolution of Trichinella species and genotypes.</title>
        <authorList>
            <person name="Korhonen P.K."/>
            <person name="Edoardo P."/>
            <person name="Giuseppe L.R."/>
            <person name="Gasser R.B."/>
        </authorList>
    </citation>
    <scope>NUCLEOTIDE SEQUENCE [LARGE SCALE GENOMIC DNA]</scope>
    <source>
        <strain evidence="1">ISS470</strain>
    </source>
</reference>
<organism evidence="1 2">
    <name type="scientific">Trichinella pseudospiralis</name>
    <name type="common">Parasitic roundworm</name>
    <dbReference type="NCBI Taxonomy" id="6337"/>
    <lineage>
        <taxon>Eukaryota</taxon>
        <taxon>Metazoa</taxon>
        <taxon>Ecdysozoa</taxon>
        <taxon>Nematoda</taxon>
        <taxon>Enoplea</taxon>
        <taxon>Dorylaimia</taxon>
        <taxon>Trichinellida</taxon>
        <taxon>Trichinellidae</taxon>
        <taxon>Trichinella</taxon>
    </lineage>
</organism>
<accession>A0A0V1G4K3</accession>
<evidence type="ECO:0000313" key="2">
    <source>
        <dbReference type="Proteomes" id="UP000054995"/>
    </source>
</evidence>